<evidence type="ECO:0000256" key="1">
    <source>
        <dbReference type="ARBA" id="ARBA00022491"/>
    </source>
</evidence>
<name>A0A328KPG8_9LACT</name>
<comment type="similarity">
    <text evidence="5">Belongs to the HrcA family.</text>
</comment>
<evidence type="ECO:0000256" key="5">
    <source>
        <dbReference type="HAMAP-Rule" id="MF_00081"/>
    </source>
</evidence>
<keyword evidence="3 5" id="KW-0346">Stress response</keyword>
<reference evidence="7 8" key="1">
    <citation type="submission" date="2017-03" db="EMBL/GenBank/DDBJ databases">
        <title>wgs assembly of Dolosigranulum pigrum KPL CDC strains.</title>
        <authorList>
            <person name="Brugger S.D."/>
            <person name="Pettigrew M."/>
            <person name="Kong Y."/>
            <person name="Lemon K.P."/>
        </authorList>
    </citation>
    <scope>NUCLEOTIDE SEQUENCE [LARGE SCALE GENOMIC DNA]</scope>
    <source>
        <strain evidence="7 8">KPL1931_CDC4294-98</strain>
    </source>
</reference>
<evidence type="ECO:0000313" key="8">
    <source>
        <dbReference type="Proteomes" id="UP000249099"/>
    </source>
</evidence>
<dbReference type="InterPro" id="IPR036390">
    <property type="entry name" value="WH_DNA-bd_sf"/>
</dbReference>
<dbReference type="InterPro" id="IPR029016">
    <property type="entry name" value="GAF-like_dom_sf"/>
</dbReference>
<evidence type="ECO:0000259" key="6">
    <source>
        <dbReference type="Pfam" id="PF01628"/>
    </source>
</evidence>
<organism evidence="7 8">
    <name type="scientific">Dolosigranulum pigrum</name>
    <dbReference type="NCBI Taxonomy" id="29394"/>
    <lineage>
        <taxon>Bacteria</taxon>
        <taxon>Bacillati</taxon>
        <taxon>Bacillota</taxon>
        <taxon>Bacilli</taxon>
        <taxon>Lactobacillales</taxon>
        <taxon>Carnobacteriaceae</taxon>
        <taxon>Dolosigranulum</taxon>
    </lineage>
</organism>
<dbReference type="SUPFAM" id="SSF46785">
    <property type="entry name" value="Winged helix' DNA-binding domain"/>
    <property type="match status" value="1"/>
</dbReference>
<dbReference type="PIRSF" id="PIRSF005485">
    <property type="entry name" value="HrcA"/>
    <property type="match status" value="1"/>
</dbReference>
<proteinExistence type="inferred from homology"/>
<dbReference type="GO" id="GO:0003677">
    <property type="term" value="F:DNA binding"/>
    <property type="evidence" value="ECO:0007669"/>
    <property type="project" value="InterPro"/>
</dbReference>
<dbReference type="SUPFAM" id="SSF55781">
    <property type="entry name" value="GAF domain-like"/>
    <property type="match status" value="1"/>
</dbReference>
<comment type="function">
    <text evidence="5">Negative regulator of class I heat shock genes (grpE-dnaK-dnaJ and groELS operons). Prevents heat-shock induction of these operons.</text>
</comment>
<dbReference type="PANTHER" id="PTHR34824:SF1">
    <property type="entry name" value="HEAT-INDUCIBLE TRANSCRIPTION REPRESSOR HRCA"/>
    <property type="match status" value="1"/>
</dbReference>
<dbReference type="PANTHER" id="PTHR34824">
    <property type="entry name" value="HEAT-INDUCIBLE TRANSCRIPTION REPRESSOR HRCA"/>
    <property type="match status" value="1"/>
</dbReference>
<accession>A0A328KPG8</accession>
<dbReference type="EMBL" id="NAQV01000021">
    <property type="protein sequence ID" value="RAN62609.1"/>
    <property type="molecule type" value="Genomic_DNA"/>
</dbReference>
<dbReference type="Proteomes" id="UP000249099">
    <property type="component" value="Unassembled WGS sequence"/>
</dbReference>
<dbReference type="InterPro" id="IPR021153">
    <property type="entry name" value="HrcA_C"/>
</dbReference>
<comment type="caution">
    <text evidence="7">The sequence shown here is derived from an EMBL/GenBank/DDBJ whole genome shotgun (WGS) entry which is preliminary data.</text>
</comment>
<keyword evidence="2 5" id="KW-0805">Transcription regulation</keyword>
<keyword evidence="4 5" id="KW-0804">Transcription</keyword>
<keyword evidence="1 5" id="KW-0678">Repressor</keyword>
<dbReference type="NCBIfam" id="TIGR00331">
    <property type="entry name" value="hrcA"/>
    <property type="match status" value="1"/>
</dbReference>
<dbReference type="Gene3D" id="3.30.450.40">
    <property type="match status" value="1"/>
</dbReference>
<dbReference type="InterPro" id="IPR002571">
    <property type="entry name" value="HrcA"/>
</dbReference>
<dbReference type="InterPro" id="IPR036388">
    <property type="entry name" value="WH-like_DNA-bd_sf"/>
</dbReference>
<dbReference type="GO" id="GO:0045892">
    <property type="term" value="P:negative regulation of DNA-templated transcription"/>
    <property type="evidence" value="ECO:0007669"/>
    <property type="project" value="UniProtKB-UniRule"/>
</dbReference>
<evidence type="ECO:0000256" key="2">
    <source>
        <dbReference type="ARBA" id="ARBA00023015"/>
    </source>
</evidence>
<dbReference type="Pfam" id="PF01628">
    <property type="entry name" value="HrcA"/>
    <property type="match status" value="1"/>
</dbReference>
<dbReference type="Gene3D" id="3.30.390.60">
    <property type="entry name" value="Heat-inducible transcription repressor hrca homolog, domain 3"/>
    <property type="match status" value="1"/>
</dbReference>
<evidence type="ECO:0000256" key="4">
    <source>
        <dbReference type="ARBA" id="ARBA00023163"/>
    </source>
</evidence>
<evidence type="ECO:0000256" key="3">
    <source>
        <dbReference type="ARBA" id="ARBA00023016"/>
    </source>
</evidence>
<sequence>MRINETCCLRMITMLTARQLLILEFIIQYFTLEGEAVGSKTIVDQTDINASSATVRNEMSVLEKEGYIQKTHLSSGRIPSLKGYRFYLDYLMTPEKISDEHLRRINQALDQQVSQLNELVKQSARILSELTNYTAIVLEPNRAGSQLSDFRMIPVSKHQVMLILQTTHQSMESMIFHLSDEMDLVHLQQLNQLFNEQLVGLDLPSVIRKLQTDIPLLVKQHIAPAQHILRQVEHSLHSIQQNQIYVSGKTNLLDFMEELNREQVKDLFNLLDNQEAKLSHYLHPLSQDIEVKMGAELDSDMFNNLSLITATYHVGQFGQGRIALLGPTNMAYSKTFGLMNAVRNELSQAVLNYYFQ</sequence>
<protein>
    <recommendedName>
        <fullName evidence="5">Heat-inducible transcription repressor HrcA</fullName>
    </recommendedName>
</protein>
<dbReference type="InterPro" id="IPR023120">
    <property type="entry name" value="WHTH_transcript_rep_HrcA_IDD"/>
</dbReference>
<dbReference type="HAMAP" id="MF_00081">
    <property type="entry name" value="HrcA"/>
    <property type="match status" value="1"/>
</dbReference>
<dbReference type="Gene3D" id="1.10.10.10">
    <property type="entry name" value="Winged helix-like DNA-binding domain superfamily/Winged helix DNA-binding domain"/>
    <property type="match status" value="1"/>
</dbReference>
<feature type="domain" description="Heat-inducible transcription repressor HrcA C-terminal" evidence="6">
    <location>
        <begin position="118"/>
        <end position="335"/>
    </location>
</feature>
<dbReference type="AlphaFoldDB" id="A0A328KPG8"/>
<gene>
    <name evidence="5" type="primary">hrcA</name>
    <name evidence="7" type="ORF">B8A44_07285</name>
</gene>
<evidence type="ECO:0000313" key="7">
    <source>
        <dbReference type="EMBL" id="RAN62609.1"/>
    </source>
</evidence>